<gene>
    <name evidence="2" type="ORF">HDF22_002193</name>
</gene>
<dbReference type="AlphaFoldDB" id="A0A841JBC8"/>
<dbReference type="SUPFAM" id="SSF54909">
    <property type="entry name" value="Dimeric alpha+beta barrel"/>
    <property type="match status" value="1"/>
</dbReference>
<dbReference type="InterPro" id="IPR011008">
    <property type="entry name" value="Dimeric_a/b-barrel"/>
</dbReference>
<dbReference type="Pfam" id="PF03992">
    <property type="entry name" value="ABM"/>
    <property type="match status" value="1"/>
</dbReference>
<keyword evidence="2" id="KW-0503">Monooxygenase</keyword>
<dbReference type="RefSeq" id="WP_183587413.1">
    <property type="nucleotide sequence ID" value="NZ_JACHCA010000005.1"/>
</dbReference>
<dbReference type="Gene3D" id="3.30.70.100">
    <property type="match status" value="1"/>
</dbReference>
<keyword evidence="2" id="KW-0560">Oxidoreductase</keyword>
<dbReference type="InterPro" id="IPR007138">
    <property type="entry name" value="ABM_dom"/>
</dbReference>
<dbReference type="Proteomes" id="UP000548326">
    <property type="component" value="Unassembled WGS sequence"/>
</dbReference>
<accession>A0A841JBC8</accession>
<sequence length="111" mass="12590">MINKTEISTENNFLTLINIFTVEPANQQKLIDLLIAATEGSVNKMTGFISSSLHKSLDGTKVTMYAQWRSLADYQNMRNNPTASPYLEQTLQIATFESGMYEVVRTFMPFQ</sequence>
<evidence type="ECO:0000259" key="1">
    <source>
        <dbReference type="PROSITE" id="PS51725"/>
    </source>
</evidence>
<dbReference type="EMBL" id="JACHCA010000005">
    <property type="protein sequence ID" value="MBB6128080.1"/>
    <property type="molecule type" value="Genomic_DNA"/>
</dbReference>
<evidence type="ECO:0000313" key="3">
    <source>
        <dbReference type="Proteomes" id="UP000548326"/>
    </source>
</evidence>
<comment type="caution">
    <text evidence="2">The sequence shown here is derived from an EMBL/GenBank/DDBJ whole genome shotgun (WGS) entry which is preliminary data.</text>
</comment>
<name>A0A841JBC8_9SPHI</name>
<dbReference type="GO" id="GO:0004497">
    <property type="term" value="F:monooxygenase activity"/>
    <property type="evidence" value="ECO:0007669"/>
    <property type="project" value="UniProtKB-KW"/>
</dbReference>
<dbReference type="PROSITE" id="PS51725">
    <property type="entry name" value="ABM"/>
    <property type="match status" value="1"/>
</dbReference>
<protein>
    <submittedName>
        <fullName evidence="2">Quinol monooxygenase YgiN</fullName>
    </submittedName>
</protein>
<reference evidence="2 3" key="1">
    <citation type="submission" date="2020-08" db="EMBL/GenBank/DDBJ databases">
        <title>Genomic Encyclopedia of Type Strains, Phase IV (KMG-V): Genome sequencing to study the core and pangenomes of soil and plant-associated prokaryotes.</title>
        <authorList>
            <person name="Whitman W."/>
        </authorList>
    </citation>
    <scope>NUCLEOTIDE SEQUENCE [LARGE SCALE GENOMIC DNA]</scope>
    <source>
        <strain evidence="2 3">MP601</strain>
    </source>
</reference>
<proteinExistence type="predicted"/>
<organism evidence="2 3">
    <name type="scientific">Mucilaginibacter lappiensis</name>
    <dbReference type="NCBI Taxonomy" id="354630"/>
    <lineage>
        <taxon>Bacteria</taxon>
        <taxon>Pseudomonadati</taxon>
        <taxon>Bacteroidota</taxon>
        <taxon>Sphingobacteriia</taxon>
        <taxon>Sphingobacteriales</taxon>
        <taxon>Sphingobacteriaceae</taxon>
        <taxon>Mucilaginibacter</taxon>
    </lineage>
</organism>
<feature type="domain" description="ABM" evidence="1">
    <location>
        <begin position="14"/>
        <end position="107"/>
    </location>
</feature>
<evidence type="ECO:0000313" key="2">
    <source>
        <dbReference type="EMBL" id="MBB6128080.1"/>
    </source>
</evidence>